<accession>A0A090RZ66</accession>
<sequence>MSKPLYVFDMDETLFDADCAMLWNRFLVEKGIATAPDFLEEDKRLMDLYAQGNMDMKII</sequence>
<dbReference type="SUPFAM" id="SSF56784">
    <property type="entry name" value="HAD-like"/>
    <property type="match status" value="1"/>
</dbReference>
<dbReference type="Proteomes" id="UP000029228">
    <property type="component" value="Unassembled WGS sequence"/>
</dbReference>
<keyword evidence="2" id="KW-1185">Reference proteome</keyword>
<evidence type="ECO:0000313" key="2">
    <source>
        <dbReference type="Proteomes" id="UP000029228"/>
    </source>
</evidence>
<organism evidence="1 2">
    <name type="scientific">Vibrio maritimus</name>
    <dbReference type="NCBI Taxonomy" id="990268"/>
    <lineage>
        <taxon>Bacteria</taxon>
        <taxon>Pseudomonadati</taxon>
        <taxon>Pseudomonadota</taxon>
        <taxon>Gammaproteobacteria</taxon>
        <taxon>Vibrionales</taxon>
        <taxon>Vibrionaceae</taxon>
        <taxon>Vibrio</taxon>
    </lineage>
</organism>
<name>A0A090RZ66_9VIBR</name>
<dbReference type="AlphaFoldDB" id="A0A090RZ66"/>
<keyword evidence="1" id="KW-0378">Hydrolase</keyword>
<dbReference type="GO" id="GO:0016787">
    <property type="term" value="F:hydrolase activity"/>
    <property type="evidence" value="ECO:0007669"/>
    <property type="project" value="UniProtKB-KW"/>
</dbReference>
<dbReference type="EMBL" id="BBMR01000006">
    <property type="protein sequence ID" value="GAL20770.1"/>
    <property type="molecule type" value="Genomic_DNA"/>
</dbReference>
<comment type="caution">
    <text evidence="1">The sequence shown here is derived from an EMBL/GenBank/DDBJ whole genome shotgun (WGS) entry which is preliminary data.</text>
</comment>
<protein>
    <submittedName>
        <fullName evidence="1">Phosphoserine phosphatase</fullName>
        <ecNumber evidence="1">3.1.3.3</ecNumber>
    </submittedName>
</protein>
<dbReference type="InterPro" id="IPR036412">
    <property type="entry name" value="HAD-like_sf"/>
</dbReference>
<reference evidence="1 2" key="1">
    <citation type="submission" date="2014-09" db="EMBL/GenBank/DDBJ databases">
        <title>Vibrio maritimus JCM 19235. (C45) whole genome shotgun sequence.</title>
        <authorList>
            <person name="Sawabe T."/>
            <person name="Meirelles P."/>
            <person name="Nakanishi M."/>
            <person name="Sayaka M."/>
            <person name="Hattori M."/>
            <person name="Ohkuma M."/>
        </authorList>
    </citation>
    <scope>NUCLEOTIDE SEQUENCE [LARGE SCALE GENOMIC DNA]</scope>
    <source>
        <strain evidence="2">JCM19235</strain>
    </source>
</reference>
<evidence type="ECO:0000313" key="1">
    <source>
        <dbReference type="EMBL" id="GAL20770.1"/>
    </source>
</evidence>
<dbReference type="EC" id="3.1.3.3" evidence="1"/>
<reference evidence="1 2" key="2">
    <citation type="submission" date="2014-09" db="EMBL/GenBank/DDBJ databases">
        <authorList>
            <consortium name="NBRP consortium"/>
            <person name="Sawabe T."/>
            <person name="Meirelles P."/>
            <person name="Nakanishi M."/>
            <person name="Sayaka M."/>
            <person name="Hattori M."/>
            <person name="Ohkuma M."/>
        </authorList>
    </citation>
    <scope>NUCLEOTIDE SEQUENCE [LARGE SCALE GENOMIC DNA]</scope>
    <source>
        <strain evidence="2">JCM19235</strain>
    </source>
</reference>
<dbReference type="STRING" id="990268.JCM19235_3772"/>
<dbReference type="Gene3D" id="1.20.1440.100">
    <property type="entry name" value="SG protein - dephosphorylation function"/>
    <property type="match status" value="1"/>
</dbReference>
<gene>
    <name evidence="1" type="ORF">JCM19235_3772</name>
</gene>
<proteinExistence type="predicted"/>